<dbReference type="EMBL" id="CAJNOJ010000004">
    <property type="protein sequence ID" value="CAF0738361.1"/>
    <property type="molecule type" value="Genomic_DNA"/>
</dbReference>
<evidence type="ECO:0000313" key="2">
    <source>
        <dbReference type="EMBL" id="CAF0738361.1"/>
    </source>
</evidence>
<sequence>MNIILLIFTTSILVSAQNNTIERTETVDTLDIARVWAGHPVGFSLLTHPPYQFVAYYDDKRQLTVAQRLLTVRTWTHHILPVVTGWDSHNYIALAIDDDGYLHLSGDMHVTPLKYYRTIQPFNVATFHRFDRMTGTNESRATYPRFLRGAQNQLIFTYRDGSSGAGNEIYNIYDLKMKLWKRLLDQPLTDGEGQRNAYFDGPVEGPDGYFHLAWVWRETPDAATNHDLSYARSKDLINWSTGAANKSLKLPIKLKDCDIVDPVPEKGGIINGNVKLGFDTQGRVLISYHKHSAQNYTQPWTARLENGQWKKYQITDWPWHWNFGGYGTLQFSIHLGGVTKQTDARLIQGYSHAKFGSGTWLIDPQSLQAIGKVQRQTLSPEMSRIEGTFPGLGVKTSADLGTSDKTDIRYVIRWETLASNFDKPRPEPLPLPSTLRLYALKTIIENAPSGR</sequence>
<evidence type="ECO:0000313" key="4">
    <source>
        <dbReference type="Proteomes" id="UP000663828"/>
    </source>
</evidence>
<evidence type="ECO:0008006" key="6">
    <source>
        <dbReference type="Google" id="ProtNLM"/>
    </source>
</evidence>
<keyword evidence="1" id="KW-0732">Signal</keyword>
<dbReference type="Proteomes" id="UP000663828">
    <property type="component" value="Unassembled WGS sequence"/>
</dbReference>
<dbReference type="Pfam" id="PF15892">
    <property type="entry name" value="BNR_4"/>
    <property type="match status" value="1"/>
</dbReference>
<dbReference type="AlphaFoldDB" id="A0A813NPD7"/>
<protein>
    <recommendedName>
        <fullName evidence="6">BNR repeat-containing family member</fullName>
    </recommendedName>
</protein>
<evidence type="ECO:0000256" key="1">
    <source>
        <dbReference type="SAM" id="SignalP"/>
    </source>
</evidence>
<feature type="chain" id="PRO_5036222470" description="BNR repeat-containing family member" evidence="1">
    <location>
        <begin position="17"/>
        <end position="451"/>
    </location>
</feature>
<evidence type="ECO:0000313" key="5">
    <source>
        <dbReference type="Proteomes" id="UP000663852"/>
    </source>
</evidence>
<organism evidence="2 5">
    <name type="scientific">Adineta ricciae</name>
    <name type="common">Rotifer</name>
    <dbReference type="NCBI Taxonomy" id="249248"/>
    <lineage>
        <taxon>Eukaryota</taxon>
        <taxon>Metazoa</taxon>
        <taxon>Spiralia</taxon>
        <taxon>Gnathifera</taxon>
        <taxon>Rotifera</taxon>
        <taxon>Eurotatoria</taxon>
        <taxon>Bdelloidea</taxon>
        <taxon>Adinetida</taxon>
        <taxon>Adinetidae</taxon>
        <taxon>Adineta</taxon>
    </lineage>
</organism>
<evidence type="ECO:0000313" key="3">
    <source>
        <dbReference type="EMBL" id="CAF1304707.1"/>
    </source>
</evidence>
<keyword evidence="4" id="KW-1185">Reference proteome</keyword>
<proteinExistence type="predicted"/>
<comment type="caution">
    <text evidence="2">The sequence shown here is derived from an EMBL/GenBank/DDBJ whole genome shotgun (WGS) entry which is preliminary data.</text>
</comment>
<dbReference type="OrthoDB" id="9978204at2759"/>
<dbReference type="EMBL" id="CAJNOR010002512">
    <property type="protein sequence ID" value="CAF1304707.1"/>
    <property type="molecule type" value="Genomic_DNA"/>
</dbReference>
<name>A0A813NPD7_ADIRI</name>
<reference evidence="2" key="1">
    <citation type="submission" date="2021-02" db="EMBL/GenBank/DDBJ databases">
        <authorList>
            <person name="Nowell W R."/>
        </authorList>
    </citation>
    <scope>NUCLEOTIDE SEQUENCE</scope>
</reference>
<feature type="signal peptide" evidence="1">
    <location>
        <begin position="1"/>
        <end position="16"/>
    </location>
</feature>
<accession>A0A813NPD7</accession>
<dbReference type="Proteomes" id="UP000663852">
    <property type="component" value="Unassembled WGS sequence"/>
</dbReference>
<gene>
    <name evidence="2" type="ORF">EDS130_LOCUS1564</name>
    <name evidence="3" type="ORF">XAT740_LOCUS29052</name>
</gene>